<dbReference type="RefSeq" id="WP_183277982.1">
    <property type="nucleotide sequence ID" value="NZ_BLZR01000001.1"/>
</dbReference>
<reference evidence="3 4" key="1">
    <citation type="submission" date="2020-07" db="EMBL/GenBank/DDBJ databases">
        <title>A new beta-1,3-glucan-decomposing anaerobic bacterium isolated from anoxic soil subjected to biological soil disinfestation.</title>
        <authorList>
            <person name="Ueki A."/>
            <person name="Tonouchi A."/>
        </authorList>
    </citation>
    <scope>NUCLEOTIDE SEQUENCE [LARGE SCALE GENOMIC DNA]</scope>
    <source>
        <strain evidence="3 4">TW1</strain>
    </source>
</reference>
<dbReference type="EMBL" id="BLZR01000001">
    <property type="protein sequence ID" value="GFP76563.1"/>
    <property type="molecule type" value="Genomic_DNA"/>
</dbReference>
<evidence type="ECO:0000256" key="1">
    <source>
        <dbReference type="SAM" id="Phobius"/>
    </source>
</evidence>
<dbReference type="Pfam" id="PF18705">
    <property type="entry name" value="DUF5643"/>
    <property type="match status" value="1"/>
</dbReference>
<feature type="transmembrane region" description="Helical" evidence="1">
    <location>
        <begin position="5"/>
        <end position="22"/>
    </location>
</feature>
<protein>
    <recommendedName>
        <fullName evidence="2">DUF5643 domain-containing protein</fullName>
    </recommendedName>
</protein>
<proteinExistence type="predicted"/>
<dbReference type="InterPro" id="IPR040680">
    <property type="entry name" value="DUF5643"/>
</dbReference>
<accession>A0A6V8SNX5</accession>
<evidence type="ECO:0000313" key="4">
    <source>
        <dbReference type="Proteomes" id="UP000580568"/>
    </source>
</evidence>
<feature type="domain" description="DUF5643" evidence="2">
    <location>
        <begin position="41"/>
        <end position="144"/>
    </location>
</feature>
<sequence>MKNPITIICLIIIIIGIFTNLPESKYYDKELKELVNQKKAQVIEVNKDMKIDNDTVSIKRIINTDDKTYIRSIYRTSEPGWSFSTTNVINIFDDKGKKYQYRGGENKGKIWGQDELMEVERIDEDAKYLILKLDWYDRKAEMTISLDKEKNINENK</sequence>
<comment type="caution">
    <text evidence="3">The sequence shown here is derived from an EMBL/GenBank/DDBJ whole genome shotgun (WGS) entry which is preliminary data.</text>
</comment>
<evidence type="ECO:0000259" key="2">
    <source>
        <dbReference type="Pfam" id="PF18705"/>
    </source>
</evidence>
<name>A0A6V8SNX5_9CLOT</name>
<keyword evidence="1" id="KW-0472">Membrane</keyword>
<keyword evidence="1" id="KW-1133">Transmembrane helix</keyword>
<keyword evidence="4" id="KW-1185">Reference proteome</keyword>
<gene>
    <name evidence="3" type="ORF">bsdtw1_02666</name>
</gene>
<keyword evidence="1" id="KW-0812">Transmembrane</keyword>
<dbReference type="AlphaFoldDB" id="A0A6V8SNX5"/>
<evidence type="ECO:0000313" key="3">
    <source>
        <dbReference type="EMBL" id="GFP76563.1"/>
    </source>
</evidence>
<dbReference type="Proteomes" id="UP000580568">
    <property type="component" value="Unassembled WGS sequence"/>
</dbReference>
<organism evidence="3 4">
    <name type="scientific">Clostridium fungisolvens</name>
    <dbReference type="NCBI Taxonomy" id="1604897"/>
    <lineage>
        <taxon>Bacteria</taxon>
        <taxon>Bacillati</taxon>
        <taxon>Bacillota</taxon>
        <taxon>Clostridia</taxon>
        <taxon>Eubacteriales</taxon>
        <taxon>Clostridiaceae</taxon>
        <taxon>Clostridium</taxon>
    </lineage>
</organism>